<gene>
    <name evidence="1" type="ORF">JS09_0266</name>
</gene>
<dbReference type="RefSeq" id="YP_009037589.1">
    <property type="nucleotide sequence ID" value="NC_024124.2"/>
</dbReference>
<proteinExistence type="predicted"/>
<organism evidence="1 2">
    <name type="scientific">Escherichia phage vB_EcoM_JS09</name>
    <dbReference type="NCBI Taxonomy" id="1430444"/>
    <lineage>
        <taxon>Viruses</taxon>
        <taxon>Duplodnaviria</taxon>
        <taxon>Heunggongvirae</taxon>
        <taxon>Uroviricota</taxon>
        <taxon>Caudoviricetes</taxon>
        <taxon>Pantevenvirales</taxon>
        <taxon>Straboviridae</taxon>
        <taxon>Tevenvirinae</taxon>
        <taxon>Mosigvirus</taxon>
        <taxon>Mosigvirus JS09</taxon>
    </lineage>
</organism>
<dbReference type="KEGG" id="vg:19524976"/>
<keyword evidence="2" id="KW-1185">Reference proteome</keyword>
<dbReference type="GeneID" id="19524976"/>
<dbReference type="Proteomes" id="UP000019733">
    <property type="component" value="Segment"/>
</dbReference>
<name>A0A060BN43_9CAUD</name>
<evidence type="ECO:0000313" key="1">
    <source>
        <dbReference type="EMBL" id="AIA80218.1"/>
    </source>
</evidence>
<evidence type="ECO:0000313" key="2">
    <source>
        <dbReference type="Proteomes" id="UP000019733"/>
    </source>
</evidence>
<sequence>MSFAQELRERALATKANLLSDFITNFSVMAEKAADKGQTQFTYYPSKNDLTITEQVGQWLRDNGFQYKINHDQRDGHWIEIKF</sequence>
<reference evidence="1" key="1">
    <citation type="submission" date="2015-07" db="EMBL/GenBank/DDBJ databases">
        <title>Isolation and characterization of a novel lytic T4-like coliphage vB_EcoM_JS09 infecting APEC.</title>
        <authorList>
            <person name="Zhou Y."/>
            <person name="Bao H.D."/>
            <person name="Zhang H."/>
            <person name="Wang R."/>
        </authorList>
    </citation>
    <scope>NUCLEOTIDE SEQUENCE</scope>
</reference>
<accession>A0A060BN43</accession>
<dbReference type="OrthoDB" id="17847at10239"/>
<protein>
    <submittedName>
        <fullName evidence="1">Uncharacterized protein</fullName>
    </submittedName>
</protein>
<dbReference type="EMBL" id="KF582788">
    <property type="protein sequence ID" value="AIA80218.1"/>
    <property type="molecule type" value="Genomic_DNA"/>
</dbReference>